<keyword evidence="8" id="KW-1185">Reference proteome</keyword>
<feature type="region of interest" description="Disordered" evidence="5">
    <location>
        <begin position="52"/>
        <end position="76"/>
    </location>
</feature>
<dbReference type="OrthoDB" id="25790at2759"/>
<protein>
    <submittedName>
        <fullName evidence="7">Transcription initiation factor IIB</fullName>
    </submittedName>
</protein>
<dbReference type="Pfam" id="PF00382">
    <property type="entry name" value="TFIIB"/>
    <property type="match status" value="2"/>
</dbReference>
<evidence type="ECO:0000313" key="8">
    <source>
        <dbReference type="Proteomes" id="UP000095767"/>
    </source>
</evidence>
<keyword evidence="4" id="KW-0479">Metal-binding</keyword>
<keyword evidence="2" id="KW-0805">Transcription regulation</keyword>
<gene>
    <name evidence="7" type="ORF">BAE44_0000805</name>
</gene>
<keyword evidence="4" id="KW-0862">Zinc</keyword>
<evidence type="ECO:0000256" key="5">
    <source>
        <dbReference type="SAM" id="MobiDB-lite"/>
    </source>
</evidence>
<dbReference type="PROSITE" id="PS51134">
    <property type="entry name" value="ZF_TFIIB"/>
    <property type="match status" value="1"/>
</dbReference>
<dbReference type="InterPro" id="IPR013150">
    <property type="entry name" value="TFIIB_cyclin"/>
</dbReference>
<dbReference type="PANTHER" id="PTHR11618:SF24">
    <property type="entry name" value="OS03G0193600 PROTEIN"/>
    <property type="match status" value="1"/>
</dbReference>
<keyword evidence="3" id="KW-0804">Transcription</keyword>
<keyword evidence="7" id="KW-0396">Initiation factor</keyword>
<dbReference type="GO" id="GO:0070897">
    <property type="term" value="P:transcription preinitiation complex assembly"/>
    <property type="evidence" value="ECO:0007669"/>
    <property type="project" value="InterPro"/>
</dbReference>
<dbReference type="SUPFAM" id="SSF57783">
    <property type="entry name" value="Zinc beta-ribbon"/>
    <property type="match status" value="1"/>
</dbReference>
<dbReference type="FunFam" id="1.10.472.170:FF:000001">
    <property type="entry name" value="Transcription initiation factor IIB"/>
    <property type="match status" value="1"/>
</dbReference>
<keyword evidence="7" id="KW-0648">Protein biosynthesis</keyword>
<sequence>MNSAADELLHCPDCDRRTEVVLDHATGDTICTECALVLDAHFIDEGTEWRNFADDGGGEDRDPSRVGGPNDAFLNNTPLDTRIVYNNGPQKTQGDGGHALPRMRINVGPDREQSLVEAFRAITDMADRLGLVGAIRDRAKDVYKKMDEAKACPRGKKRDVFYATCLYVACRNEGKPRTYKELATATSAGAAAKKEVGRMTILIKKVLGEEAGQVMDIGVVHAGDYLRRFCSRLGMGNQEMRAAQEAARRLEETLDVRRNPESIAAAISYMVVQRAGATKTVRDVSMATGVAEATIKEAHKDLTPHVELLFA</sequence>
<dbReference type="SMART" id="SM00385">
    <property type="entry name" value="CYCLIN"/>
    <property type="match status" value="2"/>
</dbReference>
<evidence type="ECO:0000256" key="3">
    <source>
        <dbReference type="ARBA" id="ARBA00023163"/>
    </source>
</evidence>
<name>A0A1E5WL82_9POAL</name>
<evidence type="ECO:0000256" key="1">
    <source>
        <dbReference type="ARBA" id="ARBA00010857"/>
    </source>
</evidence>
<proteinExistence type="inferred from homology"/>
<evidence type="ECO:0000256" key="2">
    <source>
        <dbReference type="ARBA" id="ARBA00023015"/>
    </source>
</evidence>
<dbReference type="Proteomes" id="UP000095767">
    <property type="component" value="Unassembled WGS sequence"/>
</dbReference>
<dbReference type="InterPro" id="IPR000812">
    <property type="entry name" value="TFIIB"/>
</dbReference>
<dbReference type="FunFam" id="1.10.472.10:FF:000083">
    <property type="entry name" value="Transcription initiation factor IIB"/>
    <property type="match status" value="1"/>
</dbReference>
<dbReference type="STRING" id="888268.A0A1E5WL82"/>
<dbReference type="GO" id="GO:0008270">
    <property type="term" value="F:zinc ion binding"/>
    <property type="evidence" value="ECO:0007669"/>
    <property type="project" value="UniProtKB-KW"/>
</dbReference>
<dbReference type="PANTHER" id="PTHR11618">
    <property type="entry name" value="TRANSCRIPTION INITIATION FACTOR IIB-RELATED"/>
    <property type="match status" value="1"/>
</dbReference>
<keyword evidence="4" id="KW-0863">Zinc-finger</keyword>
<dbReference type="GO" id="GO:0017025">
    <property type="term" value="F:TBP-class protein binding"/>
    <property type="evidence" value="ECO:0007669"/>
    <property type="project" value="InterPro"/>
</dbReference>
<dbReference type="Pfam" id="PF08271">
    <property type="entry name" value="Zn_Ribbon_TF"/>
    <property type="match status" value="1"/>
</dbReference>
<feature type="domain" description="TFIIB-type" evidence="6">
    <location>
        <begin position="7"/>
        <end position="39"/>
    </location>
</feature>
<comment type="caution">
    <text evidence="7">The sequence shown here is derived from an EMBL/GenBank/DDBJ whole genome shotgun (WGS) entry which is preliminary data.</text>
</comment>
<dbReference type="InterPro" id="IPR036915">
    <property type="entry name" value="Cyclin-like_sf"/>
</dbReference>
<evidence type="ECO:0000259" key="6">
    <source>
        <dbReference type="PROSITE" id="PS51134"/>
    </source>
</evidence>
<dbReference type="InterPro" id="IPR013763">
    <property type="entry name" value="Cyclin-like_dom"/>
</dbReference>
<dbReference type="SUPFAM" id="SSF47954">
    <property type="entry name" value="Cyclin-like"/>
    <property type="match status" value="2"/>
</dbReference>
<dbReference type="EMBL" id="LWDX02002742">
    <property type="protein sequence ID" value="OEL38181.1"/>
    <property type="molecule type" value="Genomic_DNA"/>
</dbReference>
<organism evidence="7 8">
    <name type="scientific">Dichanthelium oligosanthes</name>
    <dbReference type="NCBI Taxonomy" id="888268"/>
    <lineage>
        <taxon>Eukaryota</taxon>
        <taxon>Viridiplantae</taxon>
        <taxon>Streptophyta</taxon>
        <taxon>Embryophyta</taxon>
        <taxon>Tracheophyta</taxon>
        <taxon>Spermatophyta</taxon>
        <taxon>Magnoliopsida</taxon>
        <taxon>Liliopsida</taxon>
        <taxon>Poales</taxon>
        <taxon>Poaceae</taxon>
        <taxon>PACMAD clade</taxon>
        <taxon>Panicoideae</taxon>
        <taxon>Panicodae</taxon>
        <taxon>Paniceae</taxon>
        <taxon>Dichantheliinae</taxon>
        <taxon>Dichanthelium</taxon>
    </lineage>
</organism>
<dbReference type="GO" id="GO:0097550">
    <property type="term" value="C:transcription preinitiation complex"/>
    <property type="evidence" value="ECO:0007669"/>
    <property type="project" value="TreeGrafter"/>
</dbReference>
<reference evidence="7 8" key="1">
    <citation type="submission" date="2016-09" db="EMBL/GenBank/DDBJ databases">
        <title>The draft genome of Dichanthelium oligosanthes: A C3 panicoid grass species.</title>
        <authorList>
            <person name="Studer A.J."/>
            <person name="Schnable J.C."/>
            <person name="Brutnell T.P."/>
        </authorList>
    </citation>
    <scope>NUCLEOTIDE SEQUENCE [LARGE SCALE GENOMIC DNA]</scope>
    <source>
        <strain evidence="8">cv. Kellogg 1175</strain>
        <tissue evidence="7">Leaf</tissue>
    </source>
</reference>
<evidence type="ECO:0000313" key="7">
    <source>
        <dbReference type="EMBL" id="OEL38181.1"/>
    </source>
</evidence>
<dbReference type="GO" id="GO:0005634">
    <property type="term" value="C:nucleus"/>
    <property type="evidence" value="ECO:0007669"/>
    <property type="project" value="TreeGrafter"/>
</dbReference>
<dbReference type="Gene3D" id="1.10.472.170">
    <property type="match status" value="1"/>
</dbReference>
<evidence type="ECO:0000256" key="4">
    <source>
        <dbReference type="PROSITE-ProRule" id="PRU00469"/>
    </source>
</evidence>
<feature type="compositionally biased region" description="Basic and acidic residues" evidence="5">
    <location>
        <begin position="52"/>
        <end position="64"/>
    </location>
</feature>
<dbReference type="Gene3D" id="1.10.472.10">
    <property type="entry name" value="Cyclin-like"/>
    <property type="match status" value="1"/>
</dbReference>
<dbReference type="GO" id="GO:0003743">
    <property type="term" value="F:translation initiation factor activity"/>
    <property type="evidence" value="ECO:0007669"/>
    <property type="project" value="UniProtKB-KW"/>
</dbReference>
<dbReference type="AlphaFoldDB" id="A0A1E5WL82"/>
<comment type="similarity">
    <text evidence="1">Belongs to the TFIIB family.</text>
</comment>
<dbReference type="PRINTS" id="PR00685">
    <property type="entry name" value="TIFACTORIIB"/>
</dbReference>
<dbReference type="InterPro" id="IPR013137">
    <property type="entry name" value="Znf_TFIIB"/>
</dbReference>
<accession>A0A1E5WL82</accession>